<feature type="region of interest" description="Disordered" evidence="1">
    <location>
        <begin position="1"/>
        <end position="31"/>
    </location>
</feature>
<protein>
    <submittedName>
        <fullName evidence="2">Uncharacterized protein</fullName>
    </submittedName>
</protein>
<accession>A0A4Q4SVX8</accession>
<dbReference type="Proteomes" id="UP000293360">
    <property type="component" value="Unassembled WGS sequence"/>
</dbReference>
<keyword evidence="3" id="KW-1185">Reference proteome</keyword>
<dbReference type="AlphaFoldDB" id="A0A4Q4SVX8"/>
<dbReference type="OrthoDB" id="10440776at2759"/>
<proteinExistence type="predicted"/>
<feature type="compositionally biased region" description="Polar residues" evidence="1">
    <location>
        <begin position="20"/>
        <end position="30"/>
    </location>
</feature>
<evidence type="ECO:0000313" key="2">
    <source>
        <dbReference type="EMBL" id="RYO86113.1"/>
    </source>
</evidence>
<gene>
    <name evidence="2" type="ORF">DL764_009051</name>
</gene>
<sequence length="82" mass="9017">MDDVPMEDVTGPGPDVVDTQEPNTPVQHWNSDPELIEPRLVDPDLGPEIIGKLFTVQSQLESNDGMKACLNIRSMTKVSRAT</sequence>
<name>A0A4Q4SVX8_9PEZI</name>
<evidence type="ECO:0000313" key="3">
    <source>
        <dbReference type="Proteomes" id="UP000293360"/>
    </source>
</evidence>
<dbReference type="EMBL" id="QJNU01000790">
    <property type="protein sequence ID" value="RYO86113.1"/>
    <property type="molecule type" value="Genomic_DNA"/>
</dbReference>
<reference evidence="2 3" key="1">
    <citation type="submission" date="2018-06" db="EMBL/GenBank/DDBJ databases">
        <title>Complete Genomes of Monosporascus.</title>
        <authorList>
            <person name="Robinson A.J."/>
            <person name="Natvig D.O."/>
        </authorList>
    </citation>
    <scope>NUCLEOTIDE SEQUENCE [LARGE SCALE GENOMIC DNA]</scope>
    <source>
        <strain evidence="2 3">CBS 110550</strain>
    </source>
</reference>
<evidence type="ECO:0000256" key="1">
    <source>
        <dbReference type="SAM" id="MobiDB-lite"/>
    </source>
</evidence>
<organism evidence="2 3">
    <name type="scientific">Monosporascus ibericus</name>
    <dbReference type="NCBI Taxonomy" id="155417"/>
    <lineage>
        <taxon>Eukaryota</taxon>
        <taxon>Fungi</taxon>
        <taxon>Dikarya</taxon>
        <taxon>Ascomycota</taxon>
        <taxon>Pezizomycotina</taxon>
        <taxon>Sordariomycetes</taxon>
        <taxon>Xylariomycetidae</taxon>
        <taxon>Xylariales</taxon>
        <taxon>Xylariales incertae sedis</taxon>
        <taxon>Monosporascus</taxon>
    </lineage>
</organism>
<comment type="caution">
    <text evidence="2">The sequence shown here is derived from an EMBL/GenBank/DDBJ whole genome shotgun (WGS) entry which is preliminary data.</text>
</comment>